<keyword evidence="7 8" id="KW-0472">Membrane</keyword>
<dbReference type="Gene3D" id="1.20.81.30">
    <property type="entry name" value="Type II secretion system (T2SS), domain F"/>
    <property type="match status" value="2"/>
</dbReference>
<evidence type="ECO:0000256" key="4">
    <source>
        <dbReference type="ARBA" id="ARBA00022519"/>
    </source>
</evidence>
<sequence length="406" mass="44963">MPTFRYKARDKYGALFMGTFETHGKEAVAGHLDSLGYIPVAIEEEKPGISLTELLPQFERISSEDLIIFSRQLATLIGAGIPFMASFNALEEQTENPKLKKVIGQVQKEVEGGSTFADALAKHPKVFSQMYVSMVKAGETGGVLDEVLNRLAMLAEHDAETRARIKAATRYPKIVLIALVVAFVILVSFVIPKFSALYANYNVALPLPTQLMIGLNNIVHRHGLLILAAAIGSFWGFRKYINTPQGRLWWDGFKLKLPVFGPIFTKTALSRFARVFGTLTRSGLPILQTLEIVSETVGNVVIGRVVDNIRDSARQGRGIVQPMKVSKVFPPIVIQMVAVGEESGKMEEMMMKVSEYYDRDVEYAIKNLSSSLEPLLLAVIGVVVVFLALAIFMPWWNLINVFKGGR</sequence>
<dbReference type="PRINTS" id="PR00812">
    <property type="entry name" value="BCTERIALGSPF"/>
</dbReference>
<feature type="domain" description="Type II secretion system protein GspF" evidence="9">
    <location>
        <begin position="69"/>
        <end position="192"/>
    </location>
</feature>
<keyword evidence="6 8" id="KW-1133">Transmembrane helix</keyword>
<evidence type="ECO:0000259" key="9">
    <source>
        <dbReference type="Pfam" id="PF00482"/>
    </source>
</evidence>
<organism evidence="10 11">
    <name type="scientific">Candidatus Manganitrophus noduliformans</name>
    <dbReference type="NCBI Taxonomy" id="2606439"/>
    <lineage>
        <taxon>Bacteria</taxon>
        <taxon>Pseudomonadati</taxon>
        <taxon>Nitrospirota</taxon>
        <taxon>Nitrospiria</taxon>
        <taxon>Candidatus Troglogloeales</taxon>
        <taxon>Candidatus Manganitrophaceae</taxon>
        <taxon>Candidatus Manganitrophus</taxon>
    </lineage>
</organism>
<keyword evidence="11" id="KW-1185">Reference proteome</keyword>
<evidence type="ECO:0000256" key="6">
    <source>
        <dbReference type="ARBA" id="ARBA00022989"/>
    </source>
</evidence>
<feature type="transmembrane region" description="Helical" evidence="8">
    <location>
        <begin position="375"/>
        <end position="396"/>
    </location>
</feature>
<protein>
    <submittedName>
        <fullName evidence="10">Type II secretion system F family protein</fullName>
    </submittedName>
</protein>
<dbReference type="EMBL" id="VTOW01000004">
    <property type="protein sequence ID" value="NKE72721.1"/>
    <property type="molecule type" value="Genomic_DNA"/>
</dbReference>
<name>A0A7X6DSS1_9BACT</name>
<proteinExistence type="inferred from homology"/>
<evidence type="ECO:0000313" key="10">
    <source>
        <dbReference type="EMBL" id="NKE72721.1"/>
    </source>
</evidence>
<reference evidence="10 11" key="1">
    <citation type="journal article" date="2020" name="Nature">
        <title>Bacterial chemolithoautotrophy via manganese oxidation.</title>
        <authorList>
            <person name="Yu H."/>
            <person name="Leadbetter J.R."/>
        </authorList>
    </citation>
    <scope>NUCLEOTIDE SEQUENCE [LARGE SCALE GENOMIC DNA]</scope>
    <source>
        <strain evidence="10 11">Mn-1</strain>
    </source>
</reference>
<comment type="similarity">
    <text evidence="2">Belongs to the GSP F family.</text>
</comment>
<dbReference type="PANTHER" id="PTHR30012:SF0">
    <property type="entry name" value="TYPE II SECRETION SYSTEM PROTEIN F-RELATED"/>
    <property type="match status" value="1"/>
</dbReference>
<dbReference type="GO" id="GO:0005886">
    <property type="term" value="C:plasma membrane"/>
    <property type="evidence" value="ECO:0007669"/>
    <property type="project" value="UniProtKB-SubCell"/>
</dbReference>
<evidence type="ECO:0000313" key="11">
    <source>
        <dbReference type="Proteomes" id="UP000534783"/>
    </source>
</evidence>
<accession>A0A7X6DSS1</accession>
<dbReference type="RefSeq" id="WP_168062665.1">
    <property type="nucleotide sequence ID" value="NZ_VTOW01000004.1"/>
</dbReference>
<evidence type="ECO:0000256" key="3">
    <source>
        <dbReference type="ARBA" id="ARBA00022475"/>
    </source>
</evidence>
<dbReference type="AlphaFoldDB" id="A0A7X6DSS1"/>
<keyword evidence="4" id="KW-0997">Cell inner membrane</keyword>
<evidence type="ECO:0000256" key="2">
    <source>
        <dbReference type="ARBA" id="ARBA00005745"/>
    </source>
</evidence>
<comment type="caution">
    <text evidence="10">The sequence shown here is derived from an EMBL/GenBank/DDBJ whole genome shotgun (WGS) entry which is preliminary data.</text>
</comment>
<evidence type="ECO:0000256" key="5">
    <source>
        <dbReference type="ARBA" id="ARBA00022692"/>
    </source>
</evidence>
<evidence type="ECO:0000256" key="8">
    <source>
        <dbReference type="SAM" id="Phobius"/>
    </source>
</evidence>
<dbReference type="InterPro" id="IPR042094">
    <property type="entry name" value="T2SS_GspF_sf"/>
</dbReference>
<gene>
    <name evidence="10" type="ORF">MNODULE_18380</name>
</gene>
<keyword evidence="5 8" id="KW-0812">Transmembrane</keyword>
<evidence type="ECO:0000256" key="1">
    <source>
        <dbReference type="ARBA" id="ARBA00004429"/>
    </source>
</evidence>
<evidence type="ECO:0000256" key="7">
    <source>
        <dbReference type="ARBA" id="ARBA00023136"/>
    </source>
</evidence>
<dbReference type="InterPro" id="IPR018076">
    <property type="entry name" value="T2SS_GspF_dom"/>
</dbReference>
<dbReference type="Pfam" id="PF00482">
    <property type="entry name" value="T2SSF"/>
    <property type="match status" value="2"/>
</dbReference>
<feature type="transmembrane region" description="Helical" evidence="8">
    <location>
        <begin position="218"/>
        <end position="237"/>
    </location>
</feature>
<keyword evidence="3" id="KW-1003">Cell membrane</keyword>
<dbReference type="PANTHER" id="PTHR30012">
    <property type="entry name" value="GENERAL SECRETION PATHWAY PROTEIN"/>
    <property type="match status" value="1"/>
</dbReference>
<dbReference type="FunFam" id="1.20.81.30:FF:000001">
    <property type="entry name" value="Type II secretion system protein F"/>
    <property type="match status" value="2"/>
</dbReference>
<feature type="transmembrane region" description="Helical" evidence="8">
    <location>
        <begin position="174"/>
        <end position="198"/>
    </location>
</feature>
<feature type="domain" description="Type II secretion system protein GspF" evidence="9">
    <location>
        <begin position="272"/>
        <end position="394"/>
    </location>
</feature>
<comment type="subcellular location">
    <subcellularLocation>
        <location evidence="1">Cell inner membrane</location>
        <topology evidence="1">Multi-pass membrane protein</topology>
    </subcellularLocation>
</comment>
<dbReference type="Proteomes" id="UP000534783">
    <property type="component" value="Unassembled WGS sequence"/>
</dbReference>
<dbReference type="InterPro" id="IPR003004">
    <property type="entry name" value="GspF/PilC"/>
</dbReference>